<gene>
    <name evidence="2" type="primary">TARBP1</name>
    <name evidence="2" type="ORF">CU098_011018</name>
</gene>
<proteinExistence type="predicted"/>
<dbReference type="InterPro" id="IPR045330">
    <property type="entry name" value="TRM3/TARBP1"/>
</dbReference>
<dbReference type="OrthoDB" id="241340at2759"/>
<dbReference type="SUPFAM" id="SSF48371">
    <property type="entry name" value="ARM repeat"/>
    <property type="match status" value="1"/>
</dbReference>
<keyword evidence="3" id="KW-1185">Reference proteome</keyword>
<dbReference type="PANTHER" id="PTHR12029:SF11">
    <property type="entry name" value="METHYLTRANSFERASE TARBP1-RELATED"/>
    <property type="match status" value="1"/>
</dbReference>
<feature type="non-terminal residue" evidence="2">
    <location>
        <position position="1068"/>
    </location>
</feature>
<dbReference type="EMBL" id="PJQM01000822">
    <property type="protein sequence ID" value="RCI03994.1"/>
    <property type="molecule type" value="Genomic_DNA"/>
</dbReference>
<accession>A0A367KP62</accession>
<evidence type="ECO:0000313" key="2">
    <source>
        <dbReference type="EMBL" id="RCI03994.1"/>
    </source>
</evidence>
<organism evidence="2 3">
    <name type="scientific">Rhizopus stolonifer</name>
    <name type="common">Rhizopus nigricans</name>
    <dbReference type="NCBI Taxonomy" id="4846"/>
    <lineage>
        <taxon>Eukaryota</taxon>
        <taxon>Fungi</taxon>
        <taxon>Fungi incertae sedis</taxon>
        <taxon>Mucoromycota</taxon>
        <taxon>Mucoromycotina</taxon>
        <taxon>Mucoromycetes</taxon>
        <taxon>Mucorales</taxon>
        <taxon>Mucorineae</taxon>
        <taxon>Rhizopodaceae</taxon>
        <taxon>Rhizopus</taxon>
    </lineage>
</organism>
<dbReference type="Pfam" id="PF25050">
    <property type="entry name" value="TARBP1"/>
    <property type="match status" value="1"/>
</dbReference>
<dbReference type="PANTHER" id="PTHR12029">
    <property type="entry name" value="RNA METHYLTRANSFERASE"/>
    <property type="match status" value="1"/>
</dbReference>
<protein>
    <submittedName>
        <fullName evidence="2">Tar (HIV-1) RNA binding protein 1</fullName>
    </submittedName>
</protein>
<dbReference type="InterPro" id="IPR056921">
    <property type="entry name" value="TARBP1_dom"/>
</dbReference>
<comment type="caution">
    <text evidence="2">The sequence shown here is derived from an EMBL/GenBank/DDBJ whole genome shotgun (WGS) entry which is preliminary data.</text>
</comment>
<name>A0A367KP62_RHIST</name>
<dbReference type="GO" id="GO:0030488">
    <property type="term" value="P:tRNA methylation"/>
    <property type="evidence" value="ECO:0007669"/>
    <property type="project" value="TreeGrafter"/>
</dbReference>
<evidence type="ECO:0000313" key="3">
    <source>
        <dbReference type="Proteomes" id="UP000253551"/>
    </source>
</evidence>
<dbReference type="Proteomes" id="UP000253551">
    <property type="component" value="Unassembled WGS sequence"/>
</dbReference>
<dbReference type="GO" id="GO:0016423">
    <property type="term" value="F:tRNA (guanine) methyltransferase activity"/>
    <property type="evidence" value="ECO:0007669"/>
    <property type="project" value="TreeGrafter"/>
</dbReference>
<sequence>MLWKRTLEIFGLPATNLLRLEIYGLIARFFDFYFGLDEGVQTPEIRQDLRFEQDFFRILQSGLQSNDSLARKYSSYIFKRIIDFTEKYPETVQREWTPFFQWDSKQSKYYSECWEDWFLLYDIMHENVIHLVDPVLPRFEILLNADFGMDASWWILLFYRGFQNETSSVKKGLLEYIFTRQDKMTLNKLGVEQGFMFGALFKTVDSTALFAVPTQGALVSPFGENFRSFIYRLVQSFEQENAKADFLKHLIHHISHVVGSPAPILYVMEALAEVDPVSAWGPEELKSFRVLVDRHRNFNIATTKQFLRKLGISVTVKLANTTLLSFSDIAKTVSSLVNKFPIKISSQEFKLIHQWLEKDASKNKSLDSIRDGLKERIKTYVCELKSEDIPESVLRSQANVLARVSVFIVSNKEDHVDKNNLLELLSVFIENLKNTSSDKIVFGRLLTLLEPLWENFDVCFDQTFDFAEFIQLDDETLLNILSRMGDNYLNKEEENIVDEDVVDLYLSLTKRILSKSILSKENKIRAIQSYHEKCIDLLKYRSPSVNSNCEMSKPFHIRLINVIYQVSADLNHFGLDYDDSMISLVHGLQMKRTQDAIRERSWGDVIASFIRCKWGCVESIAKKNDPTKECFDPIELYEVAIDQLESASEMCGEAIISSFGPLFAFPWEKSVDLINRCVDLAIELMKENINQSKTFPLLIKAFISVIFQPQLLSMPQLNQNDGPIKRVSDLKPFIVAQAAKLLHDYWSTFTPEACESMQQYAPEFAKLAVFGPLRDREDQKLEAAVSLKLADEDELSEADGTAAIVFTQNDYLVRVYMNDLLLRLDVDNEQHKLFANTLLDSFFKYMGDDALFEYMYTSTAEHRLKLRVGCSSLLLIDLATEDKVDRYLEILFEITKKETVTSVRCYLEWAIIKLLSRFPNRLALYYEKLSNPDHKPNYVISLLTISFTLGSCLPEDSLQGYFEEIFVRLLPWLITNHFTIRLFGYGAWQHNWKRCIDRGYGTLLENNKYLDAMGKFMEIYVDCIKFFDKIKSQFYMSRFDPLQDFNVEFIFRQMMTEFQVIDNEKIGS</sequence>
<evidence type="ECO:0000259" key="1">
    <source>
        <dbReference type="Pfam" id="PF25050"/>
    </source>
</evidence>
<reference evidence="2 3" key="1">
    <citation type="journal article" date="2018" name="G3 (Bethesda)">
        <title>Phylogenetic and Phylogenomic Definition of Rhizopus Species.</title>
        <authorList>
            <person name="Gryganskyi A.P."/>
            <person name="Golan J."/>
            <person name="Dolatabadi S."/>
            <person name="Mondo S."/>
            <person name="Robb S."/>
            <person name="Idnurm A."/>
            <person name="Muszewska A."/>
            <person name="Steczkiewicz K."/>
            <person name="Masonjones S."/>
            <person name="Liao H.L."/>
            <person name="Gajdeczka M.T."/>
            <person name="Anike F."/>
            <person name="Vuek A."/>
            <person name="Anishchenko I.M."/>
            <person name="Voigt K."/>
            <person name="de Hoog G.S."/>
            <person name="Smith M.E."/>
            <person name="Heitman J."/>
            <person name="Vilgalys R."/>
            <person name="Stajich J.E."/>
        </authorList>
    </citation>
    <scope>NUCLEOTIDE SEQUENCE [LARGE SCALE GENOMIC DNA]</scope>
    <source>
        <strain evidence="2 3">LSU 92-RS-03</strain>
    </source>
</reference>
<dbReference type="AlphaFoldDB" id="A0A367KP62"/>
<dbReference type="STRING" id="4846.A0A367KP62"/>
<feature type="domain" description="TARBP1" evidence="1">
    <location>
        <begin position="22"/>
        <end position="152"/>
    </location>
</feature>
<dbReference type="InterPro" id="IPR016024">
    <property type="entry name" value="ARM-type_fold"/>
</dbReference>